<evidence type="ECO:0000256" key="2">
    <source>
        <dbReference type="ARBA" id="ARBA00023002"/>
    </source>
</evidence>
<keyword evidence="2" id="KW-0560">Oxidoreductase</keyword>
<dbReference type="InterPro" id="IPR002347">
    <property type="entry name" value="SDR_fam"/>
</dbReference>
<comment type="caution">
    <text evidence="3">The sequence shown here is derived from an EMBL/GenBank/DDBJ whole genome shotgun (WGS) entry which is preliminary data.</text>
</comment>
<protein>
    <submittedName>
        <fullName evidence="3">NAD(P)-dependent dehydrogenase (Short-subunit alcohol dehydrogenase family)</fullName>
    </submittedName>
</protein>
<dbReference type="PANTHER" id="PTHR43477">
    <property type="entry name" value="DIHYDROANTICAPSIN 7-DEHYDROGENASE"/>
    <property type="match status" value="1"/>
</dbReference>
<dbReference type="SUPFAM" id="SSF51735">
    <property type="entry name" value="NAD(P)-binding Rossmann-fold domains"/>
    <property type="match status" value="1"/>
</dbReference>
<name>A0A7W4Z508_9GAMM</name>
<dbReference type="CDD" id="cd05233">
    <property type="entry name" value="SDR_c"/>
    <property type="match status" value="1"/>
</dbReference>
<keyword evidence="4" id="KW-1185">Reference proteome</keyword>
<sequence>MKKLLFITGGSKGIGRATVETFLANGYHVVNFSRSALDLEGVTQIRVDMSNLTWVEDCSDQVTKLAESAESICVIHNAAVLYKDSVRDLDALRLQQVLQLNVIAALQLNQLLLPSMKGGSSIIYVGSTLSEKAVAGSCSYVTSKHAVVGLMRSTAQDLAGSGIHTTCVCPGFTDTEMLREHLGHDQTILDAIAGGVTQGRLIQPQEIADTLWFASQNAVINGAVLHANLGQIEH</sequence>
<dbReference type="AlphaFoldDB" id="A0A7W4Z508"/>
<organism evidence="3 4">
    <name type="scientific">Litorivivens lipolytica</name>
    <dbReference type="NCBI Taxonomy" id="1524264"/>
    <lineage>
        <taxon>Bacteria</taxon>
        <taxon>Pseudomonadati</taxon>
        <taxon>Pseudomonadota</taxon>
        <taxon>Gammaproteobacteria</taxon>
        <taxon>Litorivivens</taxon>
    </lineage>
</organism>
<dbReference type="EMBL" id="JACHWY010000001">
    <property type="protein sequence ID" value="MBB3046698.1"/>
    <property type="molecule type" value="Genomic_DNA"/>
</dbReference>
<dbReference type="InterPro" id="IPR020904">
    <property type="entry name" value="Sc_DH/Rdtase_CS"/>
</dbReference>
<comment type="similarity">
    <text evidence="1">Belongs to the short-chain dehydrogenases/reductases (SDR) family.</text>
</comment>
<dbReference type="PANTHER" id="PTHR43477:SF1">
    <property type="entry name" value="DIHYDROANTICAPSIN 7-DEHYDROGENASE"/>
    <property type="match status" value="1"/>
</dbReference>
<proteinExistence type="inferred from homology"/>
<accession>A0A7W4Z508</accession>
<evidence type="ECO:0000256" key="1">
    <source>
        <dbReference type="ARBA" id="ARBA00006484"/>
    </source>
</evidence>
<dbReference type="Pfam" id="PF00106">
    <property type="entry name" value="adh_short"/>
    <property type="match status" value="1"/>
</dbReference>
<dbReference type="Gene3D" id="3.40.50.720">
    <property type="entry name" value="NAD(P)-binding Rossmann-like Domain"/>
    <property type="match status" value="1"/>
</dbReference>
<dbReference type="RefSeq" id="WP_183409377.1">
    <property type="nucleotide sequence ID" value="NZ_JACHWY010000001.1"/>
</dbReference>
<dbReference type="InterPro" id="IPR036291">
    <property type="entry name" value="NAD(P)-bd_dom_sf"/>
</dbReference>
<gene>
    <name evidence="3" type="ORF">FHR99_000934</name>
</gene>
<dbReference type="PRINTS" id="PR00081">
    <property type="entry name" value="GDHRDH"/>
</dbReference>
<dbReference type="Proteomes" id="UP000537130">
    <property type="component" value="Unassembled WGS sequence"/>
</dbReference>
<reference evidence="3 4" key="1">
    <citation type="submission" date="2020-08" db="EMBL/GenBank/DDBJ databases">
        <title>Genomic Encyclopedia of Type Strains, Phase III (KMG-III): the genomes of soil and plant-associated and newly described type strains.</title>
        <authorList>
            <person name="Whitman W."/>
        </authorList>
    </citation>
    <scope>NUCLEOTIDE SEQUENCE [LARGE SCALE GENOMIC DNA]</scope>
    <source>
        <strain evidence="3 4">CECT 8654</strain>
    </source>
</reference>
<evidence type="ECO:0000313" key="4">
    <source>
        <dbReference type="Proteomes" id="UP000537130"/>
    </source>
</evidence>
<dbReference type="PROSITE" id="PS00061">
    <property type="entry name" value="ADH_SHORT"/>
    <property type="match status" value="1"/>
</dbReference>
<evidence type="ECO:0000313" key="3">
    <source>
        <dbReference type="EMBL" id="MBB3046698.1"/>
    </source>
</evidence>
<dbReference type="GO" id="GO:0016491">
    <property type="term" value="F:oxidoreductase activity"/>
    <property type="evidence" value="ECO:0007669"/>
    <property type="project" value="UniProtKB-KW"/>
</dbReference>
<dbReference type="InterPro" id="IPR051122">
    <property type="entry name" value="SDR_DHRS6-like"/>
</dbReference>